<dbReference type="SUPFAM" id="SSF54534">
    <property type="entry name" value="FKBP-like"/>
    <property type="match status" value="1"/>
</dbReference>
<dbReference type="Gene3D" id="6.10.250.2970">
    <property type="match status" value="1"/>
</dbReference>
<dbReference type="InterPro" id="IPR001179">
    <property type="entry name" value="PPIase_FKBP_dom"/>
</dbReference>
<dbReference type="Gene3D" id="3.10.50.40">
    <property type="match status" value="1"/>
</dbReference>
<evidence type="ECO:0000313" key="8">
    <source>
        <dbReference type="EMBL" id="RDE22661.1"/>
    </source>
</evidence>
<dbReference type="InterPro" id="IPR046357">
    <property type="entry name" value="PPIase_dom_sf"/>
</dbReference>
<accession>A0A369WMF0</accession>
<evidence type="ECO:0000256" key="1">
    <source>
        <dbReference type="ARBA" id="ARBA00000971"/>
    </source>
</evidence>
<proteinExistence type="inferred from homology"/>
<dbReference type="GO" id="GO:0006457">
    <property type="term" value="P:protein folding"/>
    <property type="evidence" value="ECO:0007669"/>
    <property type="project" value="InterPro"/>
</dbReference>
<dbReference type="AlphaFoldDB" id="A0A369WMF0"/>
<keyword evidence="4 5" id="KW-0413">Isomerase</keyword>
<evidence type="ECO:0000256" key="4">
    <source>
        <dbReference type="ARBA" id="ARBA00023235"/>
    </source>
</evidence>
<dbReference type="GO" id="GO:0003755">
    <property type="term" value="F:peptidyl-prolyl cis-trans isomerase activity"/>
    <property type="evidence" value="ECO:0007669"/>
    <property type="project" value="UniProtKB-UniRule"/>
</dbReference>
<dbReference type="PROSITE" id="PS50059">
    <property type="entry name" value="FKBP_PPIASE"/>
    <property type="match status" value="1"/>
</dbReference>
<sequence>MEPAVITVTKTLTKLLLTISVVLTLAGCDNELLSRIDTLEQQAEANALAGQKFLAENGAKAGVITTDSGLQYRVLKSGSGASPTLQDRVRAHYRGMLIDGSEFDSSYARGEAASFPVSGLIPGWQEALQLMKEGDHWELYVPSGLAYGKRSPSPKIPSQSTLIFELELVEVE</sequence>
<keyword evidence="3 5" id="KW-0697">Rotamase</keyword>
<dbReference type="InterPro" id="IPR000774">
    <property type="entry name" value="PPIase_FKBP_N"/>
</dbReference>
<dbReference type="EMBL" id="QQOH01000002">
    <property type="protein sequence ID" value="RDE22661.1"/>
    <property type="molecule type" value="Genomic_DNA"/>
</dbReference>
<evidence type="ECO:0000256" key="3">
    <source>
        <dbReference type="ARBA" id="ARBA00023110"/>
    </source>
</evidence>
<dbReference type="PANTHER" id="PTHR43811:SF19">
    <property type="entry name" value="39 KDA FK506-BINDING NUCLEAR PROTEIN"/>
    <property type="match status" value="1"/>
</dbReference>
<comment type="caution">
    <text evidence="8">The sequence shown here is derived from an EMBL/GenBank/DDBJ whole genome shotgun (WGS) entry which is preliminary data.</text>
</comment>
<evidence type="ECO:0000259" key="7">
    <source>
        <dbReference type="PROSITE" id="PS50059"/>
    </source>
</evidence>
<dbReference type="EC" id="5.2.1.8" evidence="6"/>
<feature type="domain" description="PPIase FKBP-type" evidence="7">
    <location>
        <begin position="86"/>
        <end position="172"/>
    </location>
</feature>
<evidence type="ECO:0000256" key="5">
    <source>
        <dbReference type="PROSITE-ProRule" id="PRU00277"/>
    </source>
</evidence>
<keyword evidence="9" id="KW-1185">Reference proteome</keyword>
<gene>
    <name evidence="8" type="ORF">DV711_08755</name>
</gene>
<name>A0A369WMF0_9GAMM</name>
<protein>
    <recommendedName>
        <fullName evidence="6">Peptidyl-prolyl cis-trans isomerase</fullName>
        <ecNumber evidence="6">5.2.1.8</ecNumber>
    </recommendedName>
</protein>
<dbReference type="Proteomes" id="UP000253769">
    <property type="component" value="Unassembled WGS sequence"/>
</dbReference>
<comment type="catalytic activity">
    <reaction evidence="1 5 6">
        <text>[protein]-peptidylproline (omega=180) = [protein]-peptidylproline (omega=0)</text>
        <dbReference type="Rhea" id="RHEA:16237"/>
        <dbReference type="Rhea" id="RHEA-COMP:10747"/>
        <dbReference type="Rhea" id="RHEA-COMP:10748"/>
        <dbReference type="ChEBI" id="CHEBI:83833"/>
        <dbReference type="ChEBI" id="CHEBI:83834"/>
        <dbReference type="EC" id="5.2.1.8"/>
    </reaction>
</comment>
<dbReference type="Pfam" id="PF00254">
    <property type="entry name" value="FKBP_C"/>
    <property type="match status" value="1"/>
</dbReference>
<comment type="similarity">
    <text evidence="2 6">Belongs to the FKBP-type PPIase family.</text>
</comment>
<dbReference type="Pfam" id="PF01346">
    <property type="entry name" value="FKBP_N"/>
    <property type="match status" value="1"/>
</dbReference>
<evidence type="ECO:0000256" key="6">
    <source>
        <dbReference type="RuleBase" id="RU003915"/>
    </source>
</evidence>
<dbReference type="PANTHER" id="PTHR43811">
    <property type="entry name" value="FKBP-TYPE PEPTIDYL-PROLYL CIS-TRANS ISOMERASE FKPA"/>
    <property type="match status" value="1"/>
</dbReference>
<evidence type="ECO:0000313" key="9">
    <source>
        <dbReference type="Proteomes" id="UP000253769"/>
    </source>
</evidence>
<organism evidence="8 9">
    <name type="scientific">Motiliproteus coralliicola</name>
    <dbReference type="NCBI Taxonomy" id="2283196"/>
    <lineage>
        <taxon>Bacteria</taxon>
        <taxon>Pseudomonadati</taxon>
        <taxon>Pseudomonadota</taxon>
        <taxon>Gammaproteobacteria</taxon>
        <taxon>Oceanospirillales</taxon>
        <taxon>Oceanospirillaceae</taxon>
        <taxon>Motiliproteus</taxon>
    </lineage>
</organism>
<evidence type="ECO:0000256" key="2">
    <source>
        <dbReference type="ARBA" id="ARBA00006577"/>
    </source>
</evidence>
<dbReference type="OrthoDB" id="9814548at2"/>
<reference evidence="8 9" key="1">
    <citation type="submission" date="2018-07" db="EMBL/GenBank/DDBJ databases">
        <title>Motiliproteus coralliicola sp. nov., a bacterium isolated from Coral.</title>
        <authorList>
            <person name="Wang G."/>
        </authorList>
    </citation>
    <scope>NUCLEOTIDE SEQUENCE [LARGE SCALE GENOMIC DNA]</scope>
    <source>
        <strain evidence="8 9">C34</strain>
    </source>
</reference>